<sequence>MDHAFYVVQSPPEDPTISPDFTYKMSEAELVKFVRLRAANDALFTGKRNTSVIAWRAILKEMGIHRKMSTSQARKKWENLKKKYKRDSFYRQPDCALAETESVVSEAELVKFVRLRAANDALFTGKRNTSVIAWRAILKEMGIHRKMSTSQARKKWENLKKKYKEMKNPPPGITVNPTNWQWFSLMEDAMEGRLNDSEALVSTMSLGEDSDYRPDKPRRRGRDSFRSDVELLVDGEDTGLSGDTGRELGSDRDDMEHERALLESDRSALDSERMVLEREKMVLDRERAGLERELAALDRDRASLEREKAAVERDRASVEHERAQLEKKRAEMDRERARLERDRAALERQRAGIGGDVIDNQEGPEKAAEEEIELASIQRRQKFLDLFEKLIENF</sequence>
<proteinExistence type="predicted"/>
<keyword evidence="2" id="KW-1185">Reference proteome</keyword>
<protein>
    <submittedName>
        <fullName evidence="1">Uncharacterized protein</fullName>
    </submittedName>
</protein>
<organism evidence="1 2">
    <name type="scientific">Pangasianodon gigas</name>
    <name type="common">Mekong giant catfish</name>
    <name type="synonym">Pangasius gigas</name>
    <dbReference type="NCBI Taxonomy" id="30993"/>
    <lineage>
        <taxon>Eukaryota</taxon>
        <taxon>Metazoa</taxon>
        <taxon>Chordata</taxon>
        <taxon>Craniata</taxon>
        <taxon>Vertebrata</taxon>
        <taxon>Euteleostomi</taxon>
        <taxon>Actinopterygii</taxon>
        <taxon>Neopterygii</taxon>
        <taxon>Teleostei</taxon>
        <taxon>Ostariophysi</taxon>
        <taxon>Siluriformes</taxon>
        <taxon>Pangasiidae</taxon>
        <taxon>Pangasianodon</taxon>
    </lineage>
</organism>
<evidence type="ECO:0000313" key="1">
    <source>
        <dbReference type="EMBL" id="MCI4388751.1"/>
    </source>
</evidence>
<dbReference type="Proteomes" id="UP000829447">
    <property type="component" value="Linkage Group LG18"/>
</dbReference>
<comment type="caution">
    <text evidence="1">The sequence shown here is derived from an EMBL/GenBank/DDBJ whole genome shotgun (WGS) entry which is preliminary data.</text>
</comment>
<accession>A0ACC5XBX0</accession>
<dbReference type="EMBL" id="CM040471">
    <property type="protein sequence ID" value="MCI4388751.1"/>
    <property type="molecule type" value="Genomic_DNA"/>
</dbReference>
<gene>
    <name evidence="1" type="ORF">PGIGA_G00089570</name>
</gene>
<name>A0ACC5XBX0_PANGG</name>
<reference evidence="1 2" key="1">
    <citation type="journal article" date="2022" name="bioRxiv">
        <title>An ancient truncated duplication of the anti-Mullerian hormone receptor type 2 gene is a potential conserved master sex determinant in the Pangasiidae catfish family.</title>
        <authorList>
            <person name="Wen M."/>
            <person name="Pan Q."/>
            <person name="Jouanno E."/>
            <person name="Montfort J."/>
            <person name="Zahm M."/>
            <person name="Cabau C."/>
            <person name="Klopp C."/>
            <person name="Iampietro C."/>
            <person name="Roques C."/>
            <person name="Bouchez O."/>
            <person name="Castinel A."/>
            <person name="Donnadieu C."/>
            <person name="Parrinello H."/>
            <person name="Poncet C."/>
            <person name="Belmonte E."/>
            <person name="Gautier V."/>
            <person name="Avarre J.-C."/>
            <person name="Dugue R."/>
            <person name="Gustiano R."/>
            <person name="Ha T.T.T."/>
            <person name="Campet M."/>
            <person name="Sriphairoj K."/>
            <person name="Ribolli J."/>
            <person name="de Almeida F.L."/>
            <person name="Desvignes T."/>
            <person name="Postlethwait J.H."/>
            <person name="Bucao C.F."/>
            <person name="Robinson-Rechavi M."/>
            <person name="Bobe J."/>
            <person name="Herpin A."/>
            <person name="Guiguen Y."/>
        </authorList>
    </citation>
    <scope>NUCLEOTIDE SEQUENCE [LARGE SCALE GENOMIC DNA]</scope>
    <source>
        <strain evidence="1">YG-Dec2019</strain>
    </source>
</reference>
<evidence type="ECO:0000313" key="2">
    <source>
        <dbReference type="Proteomes" id="UP000829447"/>
    </source>
</evidence>